<protein>
    <submittedName>
        <fullName evidence="2">SIMPL domain-containing protein</fullName>
    </submittedName>
</protein>
<feature type="chain" id="PRO_5045091819" evidence="1">
    <location>
        <begin position="21"/>
        <end position="243"/>
    </location>
</feature>
<accession>A0ABT1UBT6</accession>
<organism evidence="2 3">
    <name type="scientific">Methylomonas aurea</name>
    <dbReference type="NCBI Taxonomy" id="2952224"/>
    <lineage>
        <taxon>Bacteria</taxon>
        <taxon>Pseudomonadati</taxon>
        <taxon>Pseudomonadota</taxon>
        <taxon>Gammaproteobacteria</taxon>
        <taxon>Methylococcales</taxon>
        <taxon>Methylococcaceae</taxon>
        <taxon>Methylomonas</taxon>
    </lineage>
</organism>
<dbReference type="RefSeq" id="WP_256609071.1">
    <property type="nucleotide sequence ID" value="NZ_JANIBM010000001.1"/>
</dbReference>
<proteinExistence type="predicted"/>
<dbReference type="InterPro" id="IPR052022">
    <property type="entry name" value="26kDa_periplasmic_antigen"/>
</dbReference>
<dbReference type="EMBL" id="JANIBM010000001">
    <property type="protein sequence ID" value="MCQ8179692.1"/>
    <property type="molecule type" value="Genomic_DNA"/>
</dbReference>
<keyword evidence="3" id="KW-1185">Reference proteome</keyword>
<dbReference type="Gene3D" id="3.30.110.170">
    <property type="entry name" value="Protein of unknown function (DUF541), domain 1"/>
    <property type="match status" value="1"/>
</dbReference>
<reference evidence="2 3" key="1">
    <citation type="submission" date="2022-07" db="EMBL/GenBank/DDBJ databases">
        <title>Methylomonas rivi sp. nov., Methylomonas rosea sp. nov., Methylomonas aureus sp. nov. and Methylomonas subterranea sp. nov., four novel methanotrophs isolated from a freshwater creek and the deep terrestrial subsurface.</title>
        <authorList>
            <person name="Abin C."/>
            <person name="Sankaranarayanan K."/>
            <person name="Garner C."/>
            <person name="Sindelar R."/>
            <person name="Kotary K."/>
            <person name="Garner R."/>
            <person name="Barclay S."/>
            <person name="Lawson P."/>
            <person name="Krumholz L."/>
        </authorList>
    </citation>
    <scope>NUCLEOTIDE SEQUENCE [LARGE SCALE GENOMIC DNA]</scope>
    <source>
        <strain evidence="2 3">SURF-1</strain>
    </source>
</reference>
<sequence>MKKQLLTLILLTLNATAVFATQWPDFPILFSTGTAEKETPPDIATITFSVSVFDEKSEKALAIVKKQSLEIINFYFSLGLDKDNLEAYDIDKTVVREDKDYTELKILGYEVNQKFTIILPALDKYTTFMDWLLKTSNLSNIATKFDIAERKQVESELIKEACADAKRKAENMANGMNASLEYPYAISEDGFHSLNEFFGISNPNPPMFKKSQHKESDTAKITYIPSRIKISKSVNVIYRLSNR</sequence>
<dbReference type="Gene3D" id="3.30.70.2970">
    <property type="entry name" value="Protein of unknown function (DUF541), domain 2"/>
    <property type="match status" value="1"/>
</dbReference>
<keyword evidence="1" id="KW-0732">Signal</keyword>
<feature type="signal peptide" evidence="1">
    <location>
        <begin position="1"/>
        <end position="20"/>
    </location>
</feature>
<dbReference type="Pfam" id="PF04402">
    <property type="entry name" value="SIMPL"/>
    <property type="match status" value="1"/>
</dbReference>
<evidence type="ECO:0000313" key="2">
    <source>
        <dbReference type="EMBL" id="MCQ8179692.1"/>
    </source>
</evidence>
<evidence type="ECO:0000313" key="3">
    <source>
        <dbReference type="Proteomes" id="UP001524569"/>
    </source>
</evidence>
<comment type="caution">
    <text evidence="2">The sequence shown here is derived from an EMBL/GenBank/DDBJ whole genome shotgun (WGS) entry which is preliminary data.</text>
</comment>
<dbReference type="PANTHER" id="PTHR34387">
    <property type="entry name" value="SLR1258 PROTEIN"/>
    <property type="match status" value="1"/>
</dbReference>
<dbReference type="PANTHER" id="PTHR34387:SF2">
    <property type="entry name" value="SLR1258 PROTEIN"/>
    <property type="match status" value="1"/>
</dbReference>
<gene>
    <name evidence="2" type="ORF">NP603_01105</name>
</gene>
<dbReference type="Proteomes" id="UP001524569">
    <property type="component" value="Unassembled WGS sequence"/>
</dbReference>
<name>A0ABT1UBT6_9GAMM</name>
<dbReference type="InterPro" id="IPR007497">
    <property type="entry name" value="SIMPL/DUF541"/>
</dbReference>
<evidence type="ECO:0000256" key="1">
    <source>
        <dbReference type="SAM" id="SignalP"/>
    </source>
</evidence>